<reference evidence="1 2" key="1">
    <citation type="submission" date="2016-10" db="EMBL/GenBank/DDBJ databases">
        <authorList>
            <person name="de Groot N.N."/>
        </authorList>
    </citation>
    <scope>NUCLEOTIDE SEQUENCE [LARGE SCALE GENOMIC DNA]</scope>
    <source>
        <strain evidence="1 2">Nm13</strain>
    </source>
</reference>
<evidence type="ECO:0000313" key="1">
    <source>
        <dbReference type="EMBL" id="SEF95430.1"/>
    </source>
</evidence>
<proteinExistence type="predicted"/>
<organism evidence="1 2">
    <name type="scientific">Nitrosomonas ureae</name>
    <dbReference type="NCBI Taxonomy" id="44577"/>
    <lineage>
        <taxon>Bacteria</taxon>
        <taxon>Pseudomonadati</taxon>
        <taxon>Pseudomonadota</taxon>
        <taxon>Betaproteobacteria</taxon>
        <taxon>Nitrosomonadales</taxon>
        <taxon>Nitrosomonadaceae</taxon>
        <taxon>Nitrosomonas</taxon>
    </lineage>
</organism>
<dbReference type="Proteomes" id="UP000236753">
    <property type="component" value="Unassembled WGS sequence"/>
</dbReference>
<name>A0A1H5W7P8_9PROT</name>
<sequence>MDTQTLALVINYGTTYQSLAFTSEDALALMRTGLIPVSTHPNIKNQPFIRLVFFAYSRVFAGILEDSCGLQGFKKSHKFSYFFSLPIILSTPTRLASAKSASLCFLDDINQSIMNGLIKCLIFSIGYPEDNSHI</sequence>
<dbReference type="AlphaFoldDB" id="A0A1H5W7P8"/>
<accession>A0A1H5W7P8</accession>
<dbReference type="EMBL" id="FNUX01000017">
    <property type="protein sequence ID" value="SEF95430.1"/>
    <property type="molecule type" value="Genomic_DNA"/>
</dbReference>
<gene>
    <name evidence="1" type="ORF">SAMN05216334_1171</name>
</gene>
<protein>
    <submittedName>
        <fullName evidence="1">Uncharacterized protein</fullName>
    </submittedName>
</protein>
<evidence type="ECO:0000313" key="2">
    <source>
        <dbReference type="Proteomes" id="UP000236753"/>
    </source>
</evidence>
<dbReference type="RefSeq" id="WP_103966851.1">
    <property type="nucleotide sequence ID" value="NZ_FNUX01000017.1"/>
</dbReference>